<dbReference type="Gene3D" id="3.40.50.300">
    <property type="entry name" value="P-loop containing nucleotide triphosphate hydrolases"/>
    <property type="match status" value="1"/>
</dbReference>
<keyword evidence="3" id="KW-1185">Reference proteome</keyword>
<dbReference type="RefSeq" id="WP_385877071.1">
    <property type="nucleotide sequence ID" value="NZ_JBHLXE010000087.1"/>
</dbReference>
<protein>
    <submittedName>
        <fullName evidence="2">ATP-binding protein</fullName>
    </submittedName>
</protein>
<keyword evidence="2" id="KW-0547">Nucleotide-binding</keyword>
<dbReference type="SUPFAM" id="SSF52540">
    <property type="entry name" value="P-loop containing nucleoside triphosphate hydrolases"/>
    <property type="match status" value="1"/>
</dbReference>
<sequence>MGRSGIQKLHSRCGFRNYQATTREQKDALAKALDFYKGFNDSKGGFVFSGNVGTGKNHLATAIARGLIQQGKSVVIVTIAELAMRFRSCYEKDSPIKESELLEDLVGLDLLILDEIGVQKQANNDFEINLLNQLIDRRQLNLKPTGMLTNLNYQEMLKLLGNRIMDRQTCAGLWVSFTWQSYRSKKKSLAE</sequence>
<accession>A0ABV6CAF1</accession>
<dbReference type="Proteomes" id="UP001589758">
    <property type="component" value="Unassembled WGS sequence"/>
</dbReference>
<dbReference type="PANTHER" id="PTHR30050">
    <property type="entry name" value="CHROMOSOMAL REPLICATION INITIATOR PROTEIN DNAA"/>
    <property type="match status" value="1"/>
</dbReference>
<dbReference type="InterPro" id="IPR002611">
    <property type="entry name" value="IstB_ATP-bd"/>
</dbReference>
<gene>
    <name evidence="2" type="ORF">ACFFIT_07635</name>
</gene>
<dbReference type="CDD" id="cd00009">
    <property type="entry name" value="AAA"/>
    <property type="match status" value="1"/>
</dbReference>
<feature type="domain" description="IstB-like ATP-binding" evidence="1">
    <location>
        <begin position="39"/>
        <end position="190"/>
    </location>
</feature>
<comment type="caution">
    <text evidence="2">The sequence shown here is derived from an EMBL/GenBank/DDBJ whole genome shotgun (WGS) entry which is preliminary data.</text>
</comment>
<dbReference type="PANTHER" id="PTHR30050:SF4">
    <property type="entry name" value="ATP-BINDING PROTEIN RV3427C IN INSERTION SEQUENCE-RELATED"/>
    <property type="match status" value="1"/>
</dbReference>
<evidence type="ECO:0000313" key="3">
    <source>
        <dbReference type="Proteomes" id="UP001589758"/>
    </source>
</evidence>
<evidence type="ECO:0000313" key="2">
    <source>
        <dbReference type="EMBL" id="MFC0179957.1"/>
    </source>
</evidence>
<dbReference type="EMBL" id="JBHLXE010000087">
    <property type="protein sequence ID" value="MFC0179957.1"/>
    <property type="molecule type" value="Genomic_DNA"/>
</dbReference>
<dbReference type="GO" id="GO:0005524">
    <property type="term" value="F:ATP binding"/>
    <property type="evidence" value="ECO:0007669"/>
    <property type="project" value="UniProtKB-KW"/>
</dbReference>
<keyword evidence="2" id="KW-0067">ATP-binding</keyword>
<name>A0ABV6CAF1_9GAMM</name>
<proteinExistence type="predicted"/>
<evidence type="ECO:0000259" key="1">
    <source>
        <dbReference type="Pfam" id="PF01695"/>
    </source>
</evidence>
<reference evidence="2 3" key="1">
    <citation type="submission" date="2024-09" db="EMBL/GenBank/DDBJ databases">
        <authorList>
            <person name="Sun Q."/>
            <person name="Mori K."/>
        </authorList>
    </citation>
    <scope>NUCLEOTIDE SEQUENCE [LARGE SCALE GENOMIC DNA]</scope>
    <source>
        <strain evidence="2 3">CCM 8545</strain>
    </source>
</reference>
<organism evidence="2 3">
    <name type="scientific">Thorsellia kenyensis</name>
    <dbReference type="NCBI Taxonomy" id="1549888"/>
    <lineage>
        <taxon>Bacteria</taxon>
        <taxon>Pseudomonadati</taxon>
        <taxon>Pseudomonadota</taxon>
        <taxon>Gammaproteobacteria</taxon>
        <taxon>Enterobacterales</taxon>
        <taxon>Thorselliaceae</taxon>
        <taxon>Thorsellia</taxon>
    </lineage>
</organism>
<dbReference type="Pfam" id="PF01695">
    <property type="entry name" value="IstB_IS21"/>
    <property type="match status" value="1"/>
</dbReference>
<dbReference type="InterPro" id="IPR027417">
    <property type="entry name" value="P-loop_NTPase"/>
</dbReference>